<dbReference type="Proteomes" id="UP000014680">
    <property type="component" value="Unassembled WGS sequence"/>
</dbReference>
<dbReference type="GeneID" id="14891780"/>
<sequence>MSEEFPTNPFNSQEEHVYIITSLHFSELIASKLLIDCSALPESALPKIPETTKTYKTLKPPVPTLDALRTNYNTSSPGDKYTKKDIENAGHLLVQLEMNPLLFNQVSLRAQVGFIFKNYGKTSFCTDRSCAVLLGTSHGRVNKDKKCSRSDEQHGRKCVGRPYVVKPLTLLVLQKFVRYVLDQKFAITMGSLMEVIKTVQHKYISRDTLRKIITKDFNLKMVSGTPKPFCGLTVEPIDIINNYISLSKYNTTRACLVFNISEISLQDDVCELDKKVEIMLPKSVDTDTIKVGIGKVPKRISMLTMTSLDGKSCCTAFTVLKDTVALSVAKEFDHITFMKSETGYVTQEIFEMWVLNFVLKTISATKTQLGLSQKEPSLILMSAGVHTLNTLKRHFNINNIFVHTFHESTENVVDPFKLCLYEAKMGLHMTNTSMRECAKLNVIKDLLSTLCEKEVNLSKGRTPLYSDAQKIVFGNVLGTFGHSGIHKMITESFEQSGIVTRFTTLAWRMYVDVSSSQRFISRFKKYYDEWVEPNKDLKDMLTPPVNDAETLPVVVPFQERSIEERLKVQIKELRGVLSGYENIKTRIEQSGENNTPQNAGNLLTTHLPLLKPNLKIENLKIMTDLDERDLKDLVFEPIKENQSDVEFHDM</sequence>
<name>A0A0A1UFH8_ENTIV</name>
<gene>
    <name evidence="1" type="ORF">EIN_370310</name>
</gene>
<evidence type="ECO:0000313" key="2">
    <source>
        <dbReference type="Proteomes" id="UP000014680"/>
    </source>
</evidence>
<reference evidence="1 2" key="1">
    <citation type="submission" date="2012-10" db="EMBL/GenBank/DDBJ databases">
        <authorList>
            <person name="Zafar N."/>
            <person name="Inman J."/>
            <person name="Hall N."/>
            <person name="Lorenzi H."/>
            <person name="Caler E."/>
        </authorList>
    </citation>
    <scope>NUCLEOTIDE SEQUENCE [LARGE SCALE GENOMIC DNA]</scope>
    <source>
        <strain evidence="1 2">IP1</strain>
    </source>
</reference>
<organism evidence="1 2">
    <name type="scientific">Entamoeba invadens IP1</name>
    <dbReference type="NCBI Taxonomy" id="370355"/>
    <lineage>
        <taxon>Eukaryota</taxon>
        <taxon>Amoebozoa</taxon>
        <taxon>Evosea</taxon>
        <taxon>Archamoebae</taxon>
        <taxon>Mastigamoebida</taxon>
        <taxon>Entamoebidae</taxon>
        <taxon>Entamoeba</taxon>
    </lineage>
</organism>
<dbReference type="KEGG" id="eiv:EIN_370310"/>
<dbReference type="EMBL" id="KB206332">
    <property type="protein sequence ID" value="ELP92679.1"/>
    <property type="molecule type" value="Genomic_DNA"/>
</dbReference>
<accession>A0A0A1UFH8</accession>
<dbReference type="RefSeq" id="XP_004259450.1">
    <property type="nucleotide sequence ID" value="XM_004259402.1"/>
</dbReference>
<keyword evidence="2" id="KW-1185">Reference proteome</keyword>
<dbReference type="VEuPathDB" id="AmoebaDB:EIN_370310"/>
<proteinExistence type="predicted"/>
<evidence type="ECO:0000313" key="1">
    <source>
        <dbReference type="EMBL" id="ELP92679.1"/>
    </source>
</evidence>
<protein>
    <submittedName>
        <fullName evidence="1">Uncharacterized protein</fullName>
    </submittedName>
</protein>
<dbReference type="AlphaFoldDB" id="A0A0A1UFH8"/>